<dbReference type="KEGG" id="cbae:COR50_04940"/>
<name>A0A291QRF6_9BACT</name>
<protein>
    <submittedName>
        <fullName evidence="1">Uncharacterized protein</fullName>
    </submittedName>
</protein>
<keyword evidence="2" id="KW-1185">Reference proteome</keyword>
<proteinExistence type="predicted"/>
<reference evidence="1 2" key="1">
    <citation type="submission" date="2017-10" db="EMBL/GenBank/DDBJ databases">
        <title>Paenichitinophaga pekingensis gen. nov., sp. nov., isolated from activated sludge.</title>
        <authorList>
            <person name="Jin D."/>
            <person name="Kong X."/>
            <person name="Deng Y."/>
            <person name="Bai Z."/>
        </authorList>
    </citation>
    <scope>NUCLEOTIDE SEQUENCE [LARGE SCALE GENOMIC DNA]</scope>
    <source>
        <strain evidence="1 2">13</strain>
    </source>
</reference>
<sequence length="177" mass="20146">MFLTNTSASMATESIEKLAAELAGSFEKVEQRRQSWQTATKPLLMNKLQEITEKIKLDWSVNLNDMLVNLESVFISFNPIPSGIMEKSPINVINKMQIGGFLSFSQTRNGQIVAWISMPLIEGLEEGPAQNQTLETLEPEEIDDQTINNHVEKFLDEILQWLNENRDEIGFARHLKP</sequence>
<accession>A0A291QRF6</accession>
<dbReference type="Proteomes" id="UP000220133">
    <property type="component" value="Chromosome"/>
</dbReference>
<dbReference type="EMBL" id="CP023777">
    <property type="protein sequence ID" value="ATL46578.1"/>
    <property type="molecule type" value="Genomic_DNA"/>
</dbReference>
<organism evidence="1 2">
    <name type="scientific">Chitinophaga caeni</name>
    <dbReference type="NCBI Taxonomy" id="2029983"/>
    <lineage>
        <taxon>Bacteria</taxon>
        <taxon>Pseudomonadati</taxon>
        <taxon>Bacteroidota</taxon>
        <taxon>Chitinophagia</taxon>
        <taxon>Chitinophagales</taxon>
        <taxon>Chitinophagaceae</taxon>
        <taxon>Chitinophaga</taxon>
    </lineage>
</organism>
<dbReference type="AlphaFoldDB" id="A0A291QRF6"/>
<gene>
    <name evidence="1" type="ORF">COR50_04940</name>
</gene>
<evidence type="ECO:0000313" key="1">
    <source>
        <dbReference type="EMBL" id="ATL46578.1"/>
    </source>
</evidence>
<evidence type="ECO:0000313" key="2">
    <source>
        <dbReference type="Proteomes" id="UP000220133"/>
    </source>
</evidence>